<dbReference type="EMBL" id="CAJVPQ010002728">
    <property type="protein sequence ID" value="CAG8606670.1"/>
    <property type="molecule type" value="Genomic_DNA"/>
</dbReference>
<reference evidence="2" key="1">
    <citation type="submission" date="2021-06" db="EMBL/GenBank/DDBJ databases">
        <authorList>
            <person name="Kallberg Y."/>
            <person name="Tangrot J."/>
            <person name="Rosling A."/>
        </authorList>
    </citation>
    <scope>NUCLEOTIDE SEQUENCE</scope>
    <source>
        <strain evidence="2">UK204</strain>
    </source>
</reference>
<comment type="caution">
    <text evidence="2">The sequence shown here is derived from an EMBL/GenBank/DDBJ whole genome shotgun (WGS) entry which is preliminary data.</text>
</comment>
<dbReference type="Proteomes" id="UP000789570">
    <property type="component" value="Unassembled WGS sequence"/>
</dbReference>
<feature type="signal peptide" evidence="1">
    <location>
        <begin position="1"/>
        <end position="19"/>
    </location>
</feature>
<gene>
    <name evidence="2" type="ORF">FCALED_LOCUS8859</name>
</gene>
<keyword evidence="1" id="KW-0732">Signal</keyword>
<sequence>MYMIALPLLFSLILQFIISKIHKIPLVSLIKAATDCSFKTANVKVDEKLHQPILRESVY</sequence>
<dbReference type="AlphaFoldDB" id="A0A9N9GHK1"/>
<evidence type="ECO:0000313" key="3">
    <source>
        <dbReference type="Proteomes" id="UP000789570"/>
    </source>
</evidence>
<keyword evidence="3" id="KW-1185">Reference proteome</keyword>
<protein>
    <submittedName>
        <fullName evidence="2">2578_t:CDS:1</fullName>
    </submittedName>
</protein>
<organism evidence="2 3">
    <name type="scientific">Funneliformis caledonium</name>
    <dbReference type="NCBI Taxonomy" id="1117310"/>
    <lineage>
        <taxon>Eukaryota</taxon>
        <taxon>Fungi</taxon>
        <taxon>Fungi incertae sedis</taxon>
        <taxon>Mucoromycota</taxon>
        <taxon>Glomeromycotina</taxon>
        <taxon>Glomeromycetes</taxon>
        <taxon>Glomerales</taxon>
        <taxon>Glomeraceae</taxon>
        <taxon>Funneliformis</taxon>
    </lineage>
</organism>
<evidence type="ECO:0000256" key="1">
    <source>
        <dbReference type="SAM" id="SignalP"/>
    </source>
</evidence>
<evidence type="ECO:0000313" key="2">
    <source>
        <dbReference type="EMBL" id="CAG8606670.1"/>
    </source>
</evidence>
<name>A0A9N9GHK1_9GLOM</name>
<accession>A0A9N9GHK1</accession>
<proteinExistence type="predicted"/>
<feature type="chain" id="PRO_5040380947" evidence="1">
    <location>
        <begin position="20"/>
        <end position="59"/>
    </location>
</feature>